<organism evidence="2 3">
    <name type="scientific">Trichostrongylus colubriformis</name>
    <name type="common">Black scour worm</name>
    <dbReference type="NCBI Taxonomy" id="6319"/>
    <lineage>
        <taxon>Eukaryota</taxon>
        <taxon>Metazoa</taxon>
        <taxon>Ecdysozoa</taxon>
        <taxon>Nematoda</taxon>
        <taxon>Chromadorea</taxon>
        <taxon>Rhabditida</taxon>
        <taxon>Rhabditina</taxon>
        <taxon>Rhabditomorpha</taxon>
        <taxon>Strongyloidea</taxon>
        <taxon>Trichostrongylidae</taxon>
        <taxon>Trichostrongylus</taxon>
    </lineage>
</organism>
<dbReference type="GO" id="GO:0005739">
    <property type="term" value="C:mitochondrion"/>
    <property type="evidence" value="ECO:0007669"/>
    <property type="project" value="TreeGrafter"/>
</dbReference>
<dbReference type="Gene3D" id="3.60.10.10">
    <property type="entry name" value="Endonuclease/exonuclease/phosphatase"/>
    <property type="match status" value="1"/>
</dbReference>
<reference evidence="2 3" key="1">
    <citation type="submission" date="2019-10" db="EMBL/GenBank/DDBJ databases">
        <title>Assembly and Annotation for the nematode Trichostrongylus colubriformis.</title>
        <authorList>
            <person name="Martin J."/>
        </authorList>
    </citation>
    <scope>NUCLEOTIDE SEQUENCE [LARGE SCALE GENOMIC DNA]</scope>
    <source>
        <strain evidence="2">G859</strain>
        <tissue evidence="2">Whole worm</tissue>
    </source>
</reference>
<accession>A0AAN8F9W3</accession>
<sequence length="155" mass="16820">VLQAVVAVRQLDSIRQYYATEYPDDTIRLLFAGDFNSTPDGPVYELLSTGNLSKTSSCWKLDEEMAAADIVLLPSGGRLVNQSGTGLTNYTMSKSSDGEDRGFAGCLDYIWTDSTTTLHRMAPRPSLGLLTKYGAIPSKIAPSDHVPLICELKKG</sequence>
<dbReference type="Proteomes" id="UP001331761">
    <property type="component" value="Unassembled WGS sequence"/>
</dbReference>
<dbReference type="InterPro" id="IPR036691">
    <property type="entry name" value="Endo/exonu/phosph_ase_sf"/>
</dbReference>
<dbReference type="PANTHER" id="PTHR12121">
    <property type="entry name" value="CARBON CATABOLITE REPRESSOR PROTEIN 4"/>
    <property type="match status" value="1"/>
</dbReference>
<dbReference type="AlphaFoldDB" id="A0AAN8F9W3"/>
<dbReference type="GO" id="GO:0000175">
    <property type="term" value="F:3'-5'-RNA exonuclease activity"/>
    <property type="evidence" value="ECO:0007669"/>
    <property type="project" value="TreeGrafter"/>
</dbReference>
<dbReference type="InterPro" id="IPR050410">
    <property type="entry name" value="CCR4/nocturin_mRNA_transcr"/>
</dbReference>
<keyword evidence="3" id="KW-1185">Reference proteome</keyword>
<proteinExistence type="predicted"/>
<comment type="caution">
    <text evidence="2">The sequence shown here is derived from an EMBL/GenBank/DDBJ whole genome shotgun (WGS) entry which is preliminary data.</text>
</comment>
<dbReference type="EMBL" id="WIXE01012741">
    <property type="protein sequence ID" value="KAK5975690.1"/>
    <property type="molecule type" value="Genomic_DNA"/>
</dbReference>
<dbReference type="GO" id="GO:0000288">
    <property type="term" value="P:nuclear-transcribed mRNA catabolic process, deadenylation-dependent decay"/>
    <property type="evidence" value="ECO:0007669"/>
    <property type="project" value="TreeGrafter"/>
</dbReference>
<dbReference type="SUPFAM" id="SSF56219">
    <property type="entry name" value="DNase I-like"/>
    <property type="match status" value="1"/>
</dbReference>
<feature type="non-terminal residue" evidence="2">
    <location>
        <position position="1"/>
    </location>
</feature>
<dbReference type="PANTHER" id="PTHR12121:SF37">
    <property type="entry name" value="2',5'-PHOSPHODIESTERASE 12"/>
    <property type="match status" value="1"/>
</dbReference>
<name>A0AAN8F9W3_TRICO</name>
<evidence type="ECO:0000313" key="3">
    <source>
        <dbReference type="Proteomes" id="UP001331761"/>
    </source>
</evidence>
<dbReference type="InterPro" id="IPR005135">
    <property type="entry name" value="Endo/exonuclease/phosphatase"/>
</dbReference>
<evidence type="ECO:0000259" key="1">
    <source>
        <dbReference type="Pfam" id="PF03372"/>
    </source>
</evidence>
<gene>
    <name evidence="2" type="ORF">GCK32_018870</name>
</gene>
<feature type="domain" description="Endonuclease/exonuclease/phosphatase" evidence="1">
    <location>
        <begin position="19"/>
        <end position="145"/>
    </location>
</feature>
<dbReference type="Pfam" id="PF03372">
    <property type="entry name" value="Exo_endo_phos"/>
    <property type="match status" value="1"/>
</dbReference>
<evidence type="ECO:0000313" key="2">
    <source>
        <dbReference type="EMBL" id="KAK5975690.1"/>
    </source>
</evidence>
<protein>
    <submittedName>
        <fullName evidence="2">Endo/exonuclease/phosphatase domain-containing protein</fullName>
    </submittedName>
</protein>